<dbReference type="InterPro" id="IPR027417">
    <property type="entry name" value="P-loop_NTPase"/>
</dbReference>
<name>A0ABU0ERZ1_9PSEU</name>
<feature type="domain" description="AAA+ ATPase" evidence="1">
    <location>
        <begin position="261"/>
        <end position="415"/>
    </location>
</feature>
<organism evidence="2 3">
    <name type="scientific">Amycolatopsis thermophila</name>
    <dbReference type="NCBI Taxonomy" id="206084"/>
    <lineage>
        <taxon>Bacteria</taxon>
        <taxon>Bacillati</taxon>
        <taxon>Actinomycetota</taxon>
        <taxon>Actinomycetes</taxon>
        <taxon>Pseudonocardiales</taxon>
        <taxon>Pseudonocardiaceae</taxon>
        <taxon>Amycolatopsis</taxon>
    </lineage>
</organism>
<proteinExistence type="predicted"/>
<dbReference type="SUPFAM" id="SSF52540">
    <property type="entry name" value="P-loop containing nucleoside triphosphate hydrolases"/>
    <property type="match status" value="1"/>
</dbReference>
<protein>
    <recommendedName>
        <fullName evidence="1">AAA+ ATPase domain-containing protein</fullName>
    </recommendedName>
</protein>
<gene>
    <name evidence="2" type="ORF">FB470_002021</name>
</gene>
<dbReference type="CDD" id="cd00009">
    <property type="entry name" value="AAA"/>
    <property type="match status" value="1"/>
</dbReference>
<dbReference type="Gene3D" id="3.40.50.300">
    <property type="entry name" value="P-loop containing nucleotide triphosphate hydrolases"/>
    <property type="match status" value="1"/>
</dbReference>
<dbReference type="RefSeq" id="WP_306990639.1">
    <property type="nucleotide sequence ID" value="NZ_JAUSUT010000001.1"/>
</dbReference>
<dbReference type="InterPro" id="IPR018647">
    <property type="entry name" value="SLFN_3-like_DNA/RNA_helicase"/>
</dbReference>
<dbReference type="Pfam" id="PF09848">
    <property type="entry name" value="SLFN-g3_helicase"/>
    <property type="match status" value="1"/>
</dbReference>
<evidence type="ECO:0000313" key="2">
    <source>
        <dbReference type="EMBL" id="MDQ0378027.1"/>
    </source>
</evidence>
<keyword evidence="3" id="KW-1185">Reference proteome</keyword>
<sequence>MALVRHSADHLLAEAKAGRLHETLREQAGFRWEHRVGAGELRSWQRSLPPFLADLVDAGLGHVEVLLEHKLPHSPKRVDAVLCGVHPRTGEPSYVLVELKQWSRAELLAADLVAIEAYREPVLHPVEQVRRYCEYLVDSTPALADRPGAVHGIAYLHNADSAGVSSLRQYRPSEFGALFTMDDKAELADRLRAVLDPCADRDAARRSASEFLGHEHAPTKPLLDLAAREIQDREQFILLDEQQVAVELVTRAVERARAAQTRTVVVVLGGPGSGKSVIALSLLGELARTGRRVHHATGSSAFTNTMRKVAGARNRRVQTLFKYFNNYVDSPARELDVLICDEAHRIRETSVNRYTKRHLREKAGRQVDELINAASVPVFLLDENQTVRPGEMGSLAEITAAAEHLGCRLEVVHLDGQFRCGGSDAFDTWVARLLGLDRLPPVPWSKLAGDDDFTLASATTPSALEAWLRQRMDDHGGTGRLSAGYCWPWSDPATGPEGKHLVDDVVIGGWRRPWNAKPGRRVPDAPESYYWASDERGFGQVGCIYTAQGFEYDWSGVIFGPDFVVRDGRWVARREYSHDPSARKAGDLEFGRLVRNTYKVLLTRGMRGTCVYSVDAETQAFLEEMAG</sequence>
<evidence type="ECO:0000259" key="1">
    <source>
        <dbReference type="SMART" id="SM00382"/>
    </source>
</evidence>
<dbReference type="InterPro" id="IPR003593">
    <property type="entry name" value="AAA+_ATPase"/>
</dbReference>
<comment type="caution">
    <text evidence="2">The sequence shown here is derived from an EMBL/GenBank/DDBJ whole genome shotgun (WGS) entry which is preliminary data.</text>
</comment>
<evidence type="ECO:0000313" key="3">
    <source>
        <dbReference type="Proteomes" id="UP001229651"/>
    </source>
</evidence>
<accession>A0ABU0ERZ1</accession>
<dbReference type="EMBL" id="JAUSUT010000001">
    <property type="protein sequence ID" value="MDQ0378027.1"/>
    <property type="molecule type" value="Genomic_DNA"/>
</dbReference>
<dbReference type="SMART" id="SM00382">
    <property type="entry name" value="AAA"/>
    <property type="match status" value="1"/>
</dbReference>
<dbReference type="Proteomes" id="UP001229651">
    <property type="component" value="Unassembled WGS sequence"/>
</dbReference>
<reference evidence="2 3" key="1">
    <citation type="submission" date="2023-07" db="EMBL/GenBank/DDBJ databases">
        <title>Sequencing the genomes of 1000 actinobacteria strains.</title>
        <authorList>
            <person name="Klenk H.-P."/>
        </authorList>
    </citation>
    <scope>NUCLEOTIDE SEQUENCE [LARGE SCALE GENOMIC DNA]</scope>
    <source>
        <strain evidence="2 3">DSM 45805</strain>
    </source>
</reference>